<sequence length="223" mass="24615">VLAARYGEVAGRSAVGGRRGSAWWREVSRIRNGEGAVVGGWFVESIARRVGNGADTFFWTDPWLGGVPLSVTYRRLFDLATNKSISVADMCELGWEEDLWVWRYDMAGGYSVRGAYALLTTADATTPAVASDLIWHKHVPLKVSVLAWRLLRNRLPTKDNLVARNIISHDACFCVNGCGTLETANHLFLFSALFSLLCGIWWVASSPLFFTACLAVLHFGNMA</sequence>
<proteinExistence type="predicted"/>
<evidence type="ECO:0000313" key="4">
    <source>
        <dbReference type="Proteomes" id="UP000265520"/>
    </source>
</evidence>
<keyword evidence="1" id="KW-0812">Transmembrane</keyword>
<organism evidence="3 4">
    <name type="scientific">Trifolium medium</name>
    <dbReference type="NCBI Taxonomy" id="97028"/>
    <lineage>
        <taxon>Eukaryota</taxon>
        <taxon>Viridiplantae</taxon>
        <taxon>Streptophyta</taxon>
        <taxon>Embryophyta</taxon>
        <taxon>Tracheophyta</taxon>
        <taxon>Spermatophyta</taxon>
        <taxon>Magnoliopsida</taxon>
        <taxon>eudicotyledons</taxon>
        <taxon>Gunneridae</taxon>
        <taxon>Pentapetalae</taxon>
        <taxon>rosids</taxon>
        <taxon>fabids</taxon>
        <taxon>Fabales</taxon>
        <taxon>Fabaceae</taxon>
        <taxon>Papilionoideae</taxon>
        <taxon>50 kb inversion clade</taxon>
        <taxon>NPAAA clade</taxon>
        <taxon>Hologalegina</taxon>
        <taxon>IRL clade</taxon>
        <taxon>Trifolieae</taxon>
        <taxon>Trifolium</taxon>
    </lineage>
</organism>
<dbReference type="Pfam" id="PF13966">
    <property type="entry name" value="zf-RVT"/>
    <property type="match status" value="1"/>
</dbReference>
<comment type="caution">
    <text evidence="3">The sequence shown here is derived from an EMBL/GenBank/DDBJ whole genome shotgun (WGS) entry which is preliminary data.</text>
</comment>
<dbReference type="AlphaFoldDB" id="A0A392NKV6"/>
<feature type="domain" description="Reverse transcriptase zinc-binding" evidence="2">
    <location>
        <begin position="110"/>
        <end position="192"/>
    </location>
</feature>
<dbReference type="PANTHER" id="PTHR36617:SF5">
    <property type="entry name" value="OS05G0421675 PROTEIN"/>
    <property type="match status" value="1"/>
</dbReference>
<dbReference type="GO" id="GO:0016301">
    <property type="term" value="F:kinase activity"/>
    <property type="evidence" value="ECO:0007669"/>
    <property type="project" value="UniProtKB-KW"/>
</dbReference>
<evidence type="ECO:0000259" key="2">
    <source>
        <dbReference type="Pfam" id="PF13966"/>
    </source>
</evidence>
<evidence type="ECO:0000313" key="3">
    <source>
        <dbReference type="EMBL" id="MCI00433.1"/>
    </source>
</evidence>
<reference evidence="3 4" key="1">
    <citation type="journal article" date="2018" name="Front. Plant Sci.">
        <title>Red Clover (Trifolium pratense) and Zigzag Clover (T. medium) - A Picture of Genomic Similarities and Differences.</title>
        <authorList>
            <person name="Dluhosova J."/>
            <person name="Istvanek J."/>
            <person name="Nedelnik J."/>
            <person name="Repkova J."/>
        </authorList>
    </citation>
    <scope>NUCLEOTIDE SEQUENCE [LARGE SCALE GENOMIC DNA]</scope>
    <source>
        <strain evidence="4">cv. 10/8</strain>
        <tissue evidence="3">Leaf</tissue>
    </source>
</reference>
<dbReference type="EMBL" id="LXQA010043192">
    <property type="protein sequence ID" value="MCI00433.1"/>
    <property type="molecule type" value="Genomic_DNA"/>
</dbReference>
<keyword evidence="1" id="KW-0472">Membrane</keyword>
<feature type="transmembrane region" description="Helical" evidence="1">
    <location>
        <begin position="187"/>
        <end position="217"/>
    </location>
</feature>
<keyword evidence="1" id="KW-1133">Transmembrane helix</keyword>
<dbReference type="PANTHER" id="PTHR36617">
    <property type="entry name" value="PROTEIN, PUTATIVE-RELATED"/>
    <property type="match status" value="1"/>
</dbReference>
<dbReference type="Proteomes" id="UP000265520">
    <property type="component" value="Unassembled WGS sequence"/>
</dbReference>
<accession>A0A392NKV6</accession>
<keyword evidence="3" id="KW-0418">Kinase</keyword>
<keyword evidence="3" id="KW-0808">Transferase</keyword>
<protein>
    <submittedName>
        <fullName evidence="3">Cysteine-rich receptor-like protein kinase</fullName>
    </submittedName>
</protein>
<keyword evidence="4" id="KW-1185">Reference proteome</keyword>
<dbReference type="InterPro" id="IPR026960">
    <property type="entry name" value="RVT-Znf"/>
</dbReference>
<name>A0A392NKV6_9FABA</name>
<evidence type="ECO:0000256" key="1">
    <source>
        <dbReference type="SAM" id="Phobius"/>
    </source>
</evidence>
<feature type="non-terminal residue" evidence="3">
    <location>
        <position position="1"/>
    </location>
</feature>
<keyword evidence="3" id="KW-0675">Receptor</keyword>